<keyword evidence="2" id="KW-1185">Reference proteome</keyword>
<protein>
    <submittedName>
        <fullName evidence="1">Uncharacterized protein</fullName>
    </submittedName>
</protein>
<dbReference type="Ensembl" id="ENSUAMT00000005770.1">
    <property type="protein sequence ID" value="ENSUAMP00000005073.1"/>
    <property type="gene ID" value="ENSUAMG00000004574.1"/>
</dbReference>
<organism evidence="1 2">
    <name type="scientific">Ursus americanus</name>
    <name type="common">American black bear</name>
    <name type="synonym">Euarctos americanus</name>
    <dbReference type="NCBI Taxonomy" id="9643"/>
    <lineage>
        <taxon>Eukaryota</taxon>
        <taxon>Metazoa</taxon>
        <taxon>Chordata</taxon>
        <taxon>Craniata</taxon>
        <taxon>Vertebrata</taxon>
        <taxon>Euteleostomi</taxon>
        <taxon>Mammalia</taxon>
        <taxon>Eutheria</taxon>
        <taxon>Laurasiatheria</taxon>
        <taxon>Carnivora</taxon>
        <taxon>Caniformia</taxon>
        <taxon>Ursidae</taxon>
        <taxon>Ursus</taxon>
    </lineage>
</organism>
<dbReference type="OMA" id="VFICICY"/>
<reference evidence="1" key="3">
    <citation type="submission" date="2025-09" db="UniProtKB">
        <authorList>
            <consortium name="Ensembl"/>
        </authorList>
    </citation>
    <scope>IDENTIFICATION</scope>
</reference>
<proteinExistence type="predicted"/>
<dbReference type="GeneTree" id="ENSGT00900000143807"/>
<evidence type="ECO:0000313" key="2">
    <source>
        <dbReference type="Proteomes" id="UP000291022"/>
    </source>
</evidence>
<evidence type="ECO:0000313" key="1">
    <source>
        <dbReference type="Ensembl" id="ENSUAMP00000005073.1"/>
    </source>
</evidence>
<dbReference type="AlphaFoldDB" id="A0A452QIV6"/>
<dbReference type="Proteomes" id="UP000291022">
    <property type="component" value="Unassembled WGS sequence"/>
</dbReference>
<accession>A0A452QIV6</accession>
<reference evidence="2" key="1">
    <citation type="submission" date="2016-06" db="EMBL/GenBank/DDBJ databases">
        <title>De novo assembly and RNA-Seq shows season-dependent expression and editing in black bear kidneys.</title>
        <authorList>
            <person name="Korstanje R."/>
            <person name="Srivastava A."/>
            <person name="Sarsani V.K."/>
            <person name="Sheehan S.M."/>
            <person name="Seger R.L."/>
            <person name="Barter M.E."/>
            <person name="Lindqvist C."/>
            <person name="Brody L.C."/>
            <person name="Mullikin J.C."/>
        </authorList>
    </citation>
    <scope>NUCLEOTIDE SEQUENCE [LARGE SCALE GENOMIC DNA]</scope>
</reference>
<reference evidence="1" key="2">
    <citation type="submission" date="2025-08" db="UniProtKB">
        <authorList>
            <consortium name="Ensembl"/>
        </authorList>
    </citation>
    <scope>IDENTIFICATION</scope>
</reference>
<name>A0A452QIV6_URSAM</name>
<sequence>MCIMTISSEGELELVGLMRQGDRFSYDLHYVITGPESFMEGEGRSTYSFVFVNGGCILFIDAGTRVHLLDAKGLSFTQKRFHLYLLLSAIYL</sequence>